<sequence length="60" mass="7234">MRSDFEPVHLKEANAELDKILSDFKRPQEQEEEIVTKSLWKKFLDLFKRNPFELPDELSK</sequence>
<name>A0ABT7QRA6_9BACT</name>
<proteinExistence type="predicted"/>
<dbReference type="EMBL" id="JAQIBC010000002">
    <property type="protein sequence ID" value="MDM5263618.1"/>
    <property type="molecule type" value="Genomic_DNA"/>
</dbReference>
<gene>
    <name evidence="1" type="ORF">PF327_05345</name>
</gene>
<comment type="caution">
    <text evidence="1">The sequence shown here is derived from an EMBL/GenBank/DDBJ whole genome shotgun (WGS) entry which is preliminary data.</text>
</comment>
<dbReference type="RefSeq" id="WP_289401601.1">
    <property type="nucleotide sequence ID" value="NZ_JAQIBC010000002.1"/>
</dbReference>
<evidence type="ECO:0000313" key="1">
    <source>
        <dbReference type="EMBL" id="MDM5263618.1"/>
    </source>
</evidence>
<dbReference type="Proteomes" id="UP001169066">
    <property type="component" value="Unassembled WGS sequence"/>
</dbReference>
<accession>A0ABT7QRA6</accession>
<organism evidence="1 2">
    <name type="scientific">Sulfurovum xiamenensis</name>
    <dbReference type="NCBI Taxonomy" id="3019066"/>
    <lineage>
        <taxon>Bacteria</taxon>
        <taxon>Pseudomonadati</taxon>
        <taxon>Campylobacterota</taxon>
        <taxon>Epsilonproteobacteria</taxon>
        <taxon>Campylobacterales</taxon>
        <taxon>Sulfurovaceae</taxon>
        <taxon>Sulfurovum</taxon>
    </lineage>
</organism>
<keyword evidence="2" id="KW-1185">Reference proteome</keyword>
<reference evidence="1" key="1">
    <citation type="submission" date="2023-01" db="EMBL/GenBank/DDBJ databases">
        <title>Sulfurovum sp. XTW-4 genome assembly.</title>
        <authorList>
            <person name="Wang J."/>
        </authorList>
    </citation>
    <scope>NUCLEOTIDE SEQUENCE</scope>
    <source>
        <strain evidence="1">XTW-4</strain>
    </source>
</reference>
<evidence type="ECO:0000313" key="2">
    <source>
        <dbReference type="Proteomes" id="UP001169066"/>
    </source>
</evidence>
<protein>
    <submittedName>
        <fullName evidence="1">Uncharacterized protein</fullName>
    </submittedName>
</protein>